<dbReference type="Proteomes" id="UP000239549">
    <property type="component" value="Unassembled WGS sequence"/>
</dbReference>
<proteinExistence type="inferred from homology"/>
<evidence type="ECO:0000256" key="2">
    <source>
        <dbReference type="ARBA" id="ARBA00023015"/>
    </source>
</evidence>
<dbReference type="SUPFAM" id="SSF88659">
    <property type="entry name" value="Sigma3 and sigma4 domains of RNA polymerase sigma factors"/>
    <property type="match status" value="1"/>
</dbReference>
<dbReference type="InterPro" id="IPR039425">
    <property type="entry name" value="RNA_pol_sigma-70-like"/>
</dbReference>
<dbReference type="SUPFAM" id="SSF88946">
    <property type="entry name" value="Sigma2 domain of RNA polymerase sigma factors"/>
    <property type="match status" value="1"/>
</dbReference>
<dbReference type="Pfam" id="PF08281">
    <property type="entry name" value="Sigma70_r4_2"/>
    <property type="match status" value="1"/>
</dbReference>
<dbReference type="Gene3D" id="1.10.1740.10">
    <property type="match status" value="1"/>
</dbReference>
<accession>A0A2L2XBP4</accession>
<protein>
    <submittedName>
        <fullName evidence="8">RNA polymerase sigma factor</fullName>
    </submittedName>
</protein>
<dbReference type="InterPro" id="IPR014284">
    <property type="entry name" value="RNA_pol_sigma-70_dom"/>
</dbReference>
<feature type="domain" description="RNA polymerase sigma factor 70 region 4 type 2" evidence="7">
    <location>
        <begin position="132"/>
        <end position="182"/>
    </location>
</feature>
<dbReference type="Gene3D" id="1.10.10.10">
    <property type="entry name" value="Winged helix-like DNA-binding domain superfamily/Winged helix DNA-binding domain"/>
    <property type="match status" value="1"/>
</dbReference>
<dbReference type="InterPro" id="IPR013324">
    <property type="entry name" value="RNA_pol_sigma_r3/r4-like"/>
</dbReference>
<dbReference type="InterPro" id="IPR013249">
    <property type="entry name" value="RNA_pol_sigma70_r4_t2"/>
</dbReference>
<dbReference type="GO" id="GO:0016987">
    <property type="term" value="F:sigma factor activity"/>
    <property type="evidence" value="ECO:0007669"/>
    <property type="project" value="UniProtKB-KW"/>
</dbReference>
<evidence type="ECO:0000313" key="9">
    <source>
        <dbReference type="Proteomes" id="UP000239549"/>
    </source>
</evidence>
<comment type="similarity">
    <text evidence="1">Belongs to the sigma-70 factor family. ECF subfamily.</text>
</comment>
<dbReference type="PANTHER" id="PTHR43133:SF8">
    <property type="entry name" value="RNA POLYMERASE SIGMA FACTOR HI_1459-RELATED"/>
    <property type="match status" value="1"/>
</dbReference>
<evidence type="ECO:0000259" key="7">
    <source>
        <dbReference type="Pfam" id="PF08281"/>
    </source>
</evidence>
<evidence type="ECO:0000256" key="5">
    <source>
        <dbReference type="ARBA" id="ARBA00023163"/>
    </source>
</evidence>
<dbReference type="InterPro" id="IPR013325">
    <property type="entry name" value="RNA_pol_sigma_r2"/>
</dbReference>
<evidence type="ECO:0000259" key="6">
    <source>
        <dbReference type="Pfam" id="PF04542"/>
    </source>
</evidence>
<dbReference type="NCBIfam" id="TIGR02937">
    <property type="entry name" value="sigma70-ECF"/>
    <property type="match status" value="1"/>
</dbReference>
<gene>
    <name evidence="8" type="ORF">DCCM_2505</name>
</gene>
<keyword evidence="3" id="KW-0731">Sigma factor</keyword>
<dbReference type="GO" id="GO:0003677">
    <property type="term" value="F:DNA binding"/>
    <property type="evidence" value="ECO:0007669"/>
    <property type="project" value="UniProtKB-KW"/>
</dbReference>
<dbReference type="InterPro" id="IPR007627">
    <property type="entry name" value="RNA_pol_sigma70_r2"/>
</dbReference>
<keyword evidence="9" id="KW-1185">Reference proteome</keyword>
<evidence type="ECO:0000313" key="8">
    <source>
        <dbReference type="EMBL" id="GBF33404.1"/>
    </source>
</evidence>
<dbReference type="InterPro" id="IPR036388">
    <property type="entry name" value="WH-like_DNA-bd_sf"/>
</dbReference>
<dbReference type="PANTHER" id="PTHR43133">
    <property type="entry name" value="RNA POLYMERASE ECF-TYPE SIGMA FACTO"/>
    <property type="match status" value="1"/>
</dbReference>
<dbReference type="AlphaFoldDB" id="A0A2L2XBP4"/>
<sequence length="191" mass="22869">MKGIRREVEALEYSQAELVRRIKNKDMVAYEHMINTYTKMIYYLAYNILSAAHPKEDIEECVADVFLDAWIKIAEFDETKANFRTWLLILTKYKALAYRRQNKKNNIVNIEDIEIKDDIDIEKQFFLRKDQEQVMKIINSFQKTDRELFVRRFLMGEKISDLARAFNLSRAAVDNRLLRGRKIIKESLQYE</sequence>
<comment type="caution">
    <text evidence="8">The sequence shown here is derived from an EMBL/GenBank/DDBJ whole genome shotgun (WGS) entry which is preliminary data.</text>
</comment>
<keyword evidence="4" id="KW-0238">DNA-binding</keyword>
<dbReference type="GO" id="GO:0006352">
    <property type="term" value="P:DNA-templated transcription initiation"/>
    <property type="evidence" value="ECO:0007669"/>
    <property type="project" value="InterPro"/>
</dbReference>
<dbReference type="EMBL" id="BFAV01000098">
    <property type="protein sequence ID" value="GBF33404.1"/>
    <property type="molecule type" value="Genomic_DNA"/>
</dbReference>
<organism evidence="8 9">
    <name type="scientific">Desulfocucumis palustris</name>
    <dbReference type="NCBI Taxonomy" id="1898651"/>
    <lineage>
        <taxon>Bacteria</taxon>
        <taxon>Bacillati</taxon>
        <taxon>Bacillota</taxon>
        <taxon>Clostridia</taxon>
        <taxon>Eubacteriales</taxon>
        <taxon>Desulfocucumaceae</taxon>
        <taxon>Desulfocucumis</taxon>
    </lineage>
</organism>
<evidence type="ECO:0000256" key="1">
    <source>
        <dbReference type="ARBA" id="ARBA00010641"/>
    </source>
</evidence>
<reference evidence="9" key="1">
    <citation type="submission" date="2018-02" db="EMBL/GenBank/DDBJ databases">
        <title>Genome sequence of Desulfocucumis palustris strain NAW-5.</title>
        <authorList>
            <person name="Watanabe M."/>
            <person name="Kojima H."/>
            <person name="Fukui M."/>
        </authorList>
    </citation>
    <scope>NUCLEOTIDE SEQUENCE [LARGE SCALE GENOMIC DNA]</scope>
    <source>
        <strain evidence="9">NAW-5</strain>
    </source>
</reference>
<dbReference type="Pfam" id="PF04542">
    <property type="entry name" value="Sigma70_r2"/>
    <property type="match status" value="1"/>
</dbReference>
<name>A0A2L2XBP4_9FIRM</name>
<keyword evidence="2" id="KW-0805">Transcription regulation</keyword>
<evidence type="ECO:0000256" key="3">
    <source>
        <dbReference type="ARBA" id="ARBA00023082"/>
    </source>
</evidence>
<evidence type="ECO:0000256" key="4">
    <source>
        <dbReference type="ARBA" id="ARBA00023125"/>
    </source>
</evidence>
<keyword evidence="5" id="KW-0804">Transcription</keyword>
<feature type="domain" description="RNA polymerase sigma-70 region 2" evidence="6">
    <location>
        <begin position="33"/>
        <end position="104"/>
    </location>
</feature>